<proteinExistence type="predicted"/>
<accession>A0A1W1BNG4</accession>
<reference evidence="1" key="1">
    <citation type="submission" date="2016-10" db="EMBL/GenBank/DDBJ databases">
        <authorList>
            <person name="de Groot N.N."/>
        </authorList>
    </citation>
    <scope>NUCLEOTIDE SEQUENCE</scope>
</reference>
<sequence>MKIISKFQDYYDIGIAYGVDEKLRFERKEICLDEYSQYDNHSSYIFYKKHHYYRLKLFYFYVGFCGRKYPLIQAKIEKIVKSKKETHYSLEIEDSFYTLESFEDFFETWVDTSKEWIKAYTDYYGYHEKREFFRKKEFISSIAKYYKKTTLKEVDLFKKHHIPYFVVMYEEVMVDNKPHLKMKTIATPRLKQYKFAKAVPPMQAFQEISMYLGQLDLAEDNIVQIDDKYLAQGKGFDSYSFKKIPTKRGVLKC</sequence>
<organism evidence="1">
    <name type="scientific">hydrothermal vent metagenome</name>
    <dbReference type="NCBI Taxonomy" id="652676"/>
    <lineage>
        <taxon>unclassified sequences</taxon>
        <taxon>metagenomes</taxon>
        <taxon>ecological metagenomes</taxon>
    </lineage>
</organism>
<name>A0A1W1BNG4_9ZZZZ</name>
<protein>
    <submittedName>
        <fullName evidence="1">Uncharacterized protein</fullName>
    </submittedName>
</protein>
<gene>
    <name evidence="1" type="ORF">MNB_SV-8-293</name>
</gene>
<dbReference type="EMBL" id="FPHD01000028">
    <property type="protein sequence ID" value="SFV55032.1"/>
    <property type="molecule type" value="Genomic_DNA"/>
</dbReference>
<evidence type="ECO:0000313" key="1">
    <source>
        <dbReference type="EMBL" id="SFV55032.1"/>
    </source>
</evidence>
<dbReference type="AlphaFoldDB" id="A0A1W1BNG4"/>